<sequence>MSYIDGFVIPVPTAKREEYRAHEEKWWPTFQKLGALSLVVCWGDEVPPGKQTDFLRAVEAKPDETVVFCWMTWPDKETRSAAYKVMEAEMDPTLMADMPFDGKRMIYGGFAPILSLGAAQ</sequence>
<dbReference type="InterPro" id="IPR011008">
    <property type="entry name" value="Dimeric_a/b-barrel"/>
</dbReference>
<dbReference type="OrthoDB" id="9792392at2"/>
<dbReference type="Pfam" id="PF07237">
    <property type="entry name" value="DUF1428"/>
    <property type="match status" value="1"/>
</dbReference>
<protein>
    <submittedName>
        <fullName evidence="1">Uncharacterized conserved protein YbaA, DUF1428 family</fullName>
    </submittedName>
</protein>
<dbReference type="InterPro" id="IPR009874">
    <property type="entry name" value="DUF1428"/>
</dbReference>
<dbReference type="SUPFAM" id="SSF54909">
    <property type="entry name" value="Dimeric alpha+beta barrel"/>
    <property type="match status" value="1"/>
</dbReference>
<organism evidence="1 2">
    <name type="scientific">Gemmobacter aquatilis</name>
    <dbReference type="NCBI Taxonomy" id="933059"/>
    <lineage>
        <taxon>Bacteria</taxon>
        <taxon>Pseudomonadati</taxon>
        <taxon>Pseudomonadota</taxon>
        <taxon>Alphaproteobacteria</taxon>
        <taxon>Rhodobacterales</taxon>
        <taxon>Paracoccaceae</taxon>
        <taxon>Gemmobacter</taxon>
    </lineage>
</organism>
<dbReference type="Gene3D" id="3.30.70.100">
    <property type="match status" value="1"/>
</dbReference>
<accession>A0A1H8CH85</accession>
<dbReference type="STRING" id="933059.SAMN04488103_102491"/>
<gene>
    <name evidence="1" type="ORF">SAMN04488103_102491</name>
</gene>
<keyword evidence="2" id="KW-1185">Reference proteome</keyword>
<evidence type="ECO:0000313" key="1">
    <source>
        <dbReference type="EMBL" id="SEM93638.1"/>
    </source>
</evidence>
<dbReference type="AlphaFoldDB" id="A0A1H8CH85"/>
<name>A0A1H8CH85_9RHOB</name>
<dbReference type="Proteomes" id="UP000198761">
    <property type="component" value="Unassembled WGS sequence"/>
</dbReference>
<dbReference type="RefSeq" id="WP_091299107.1">
    <property type="nucleotide sequence ID" value="NZ_FOCE01000002.1"/>
</dbReference>
<reference evidence="1 2" key="1">
    <citation type="submission" date="2016-10" db="EMBL/GenBank/DDBJ databases">
        <authorList>
            <person name="de Groot N.N."/>
        </authorList>
    </citation>
    <scope>NUCLEOTIDE SEQUENCE [LARGE SCALE GENOMIC DNA]</scope>
    <source>
        <strain evidence="1 2">DSM 3857</strain>
    </source>
</reference>
<dbReference type="PIRSF" id="PIRSF007028">
    <property type="entry name" value="UCP007028"/>
    <property type="match status" value="1"/>
</dbReference>
<proteinExistence type="predicted"/>
<dbReference type="EMBL" id="FOCE01000002">
    <property type="protein sequence ID" value="SEM93638.1"/>
    <property type="molecule type" value="Genomic_DNA"/>
</dbReference>
<evidence type="ECO:0000313" key="2">
    <source>
        <dbReference type="Proteomes" id="UP000198761"/>
    </source>
</evidence>